<dbReference type="EC" id="4.1.3.38" evidence="6"/>
<accession>A0ABR8XSI7</accession>
<comment type="similarity">
    <text evidence="2 4">Belongs to the class-IV pyridoxal-phosphate-dependent aminotransferase family.</text>
</comment>
<dbReference type="PANTHER" id="PTHR42743:SF11">
    <property type="entry name" value="AMINODEOXYCHORISMATE LYASE"/>
    <property type="match status" value="1"/>
</dbReference>
<evidence type="ECO:0000313" key="6">
    <source>
        <dbReference type="EMBL" id="MBD8034824.1"/>
    </source>
</evidence>
<evidence type="ECO:0000256" key="5">
    <source>
        <dbReference type="RuleBase" id="RU004516"/>
    </source>
</evidence>
<dbReference type="SUPFAM" id="SSF56752">
    <property type="entry name" value="D-aminoacid aminotransferase-like PLP-dependent enzymes"/>
    <property type="match status" value="1"/>
</dbReference>
<name>A0ABR8XSI7_9BACL</name>
<keyword evidence="7" id="KW-1185">Reference proteome</keyword>
<reference evidence="6 7" key="1">
    <citation type="submission" date="2020-08" db="EMBL/GenBank/DDBJ databases">
        <title>A Genomic Blueprint of the Chicken Gut Microbiome.</title>
        <authorList>
            <person name="Gilroy R."/>
            <person name="Ravi A."/>
            <person name="Getino M."/>
            <person name="Pursley I."/>
            <person name="Horton D.L."/>
            <person name="Alikhan N.-F."/>
            <person name="Baker D."/>
            <person name="Gharbi K."/>
            <person name="Hall N."/>
            <person name="Watson M."/>
            <person name="Adriaenssens E.M."/>
            <person name="Foster-Nyarko E."/>
            <person name="Jarju S."/>
            <person name="Secka A."/>
            <person name="Antonio M."/>
            <person name="Oren A."/>
            <person name="Chaudhuri R."/>
            <person name="La Ragione R.M."/>
            <person name="Hildebrand F."/>
            <person name="Pallen M.J."/>
        </authorList>
    </citation>
    <scope>NUCLEOTIDE SEQUENCE [LARGE SCALE GENOMIC DNA]</scope>
    <source>
        <strain evidence="6 7">Sa1YVA6</strain>
    </source>
</reference>
<dbReference type="Gene3D" id="3.30.470.10">
    <property type="match status" value="1"/>
</dbReference>
<dbReference type="Gene3D" id="3.20.10.10">
    <property type="entry name" value="D-amino Acid Aminotransferase, subunit A, domain 2"/>
    <property type="match status" value="1"/>
</dbReference>
<evidence type="ECO:0000256" key="1">
    <source>
        <dbReference type="ARBA" id="ARBA00001933"/>
    </source>
</evidence>
<sequence>MLCWMNGQYIDEQELKISPFDHGFLYGLGFFETFRTYEGKAVYLHEHFNRLLEALKEYRIHFPYTIQDIEEVIEKLNAQDGEEGYFRLNVSAGVHPIGLAPSEYTEPTIILFRKELPKLVRGTEKEAVWLKTARNSPEQQTRYKSHHYGNNVRARLELSSLANQEGFFTDKNGVVAEGITSNIFWIKDDILYTPSTKLGILPGITRAIVIRLAKELGIHVREGSFMIWELEQADECFVTTAVQELVPISHIGKICFAGSEGRLYKKLHTAYLQKIVMHLGESHVRKL</sequence>
<dbReference type="Proteomes" id="UP000600565">
    <property type="component" value="Unassembled WGS sequence"/>
</dbReference>
<dbReference type="InterPro" id="IPR036038">
    <property type="entry name" value="Aminotransferase-like"/>
</dbReference>
<evidence type="ECO:0000256" key="3">
    <source>
        <dbReference type="ARBA" id="ARBA00022898"/>
    </source>
</evidence>
<comment type="cofactor">
    <cofactor evidence="1 5">
        <name>pyridoxal 5'-phosphate</name>
        <dbReference type="ChEBI" id="CHEBI:597326"/>
    </cofactor>
</comment>
<dbReference type="InterPro" id="IPR043132">
    <property type="entry name" value="BCAT-like_C"/>
</dbReference>
<dbReference type="InterPro" id="IPR018300">
    <property type="entry name" value="Aminotrans_IV_CS"/>
</dbReference>
<dbReference type="InterPro" id="IPR043131">
    <property type="entry name" value="BCAT-like_N"/>
</dbReference>
<dbReference type="PROSITE" id="PS00770">
    <property type="entry name" value="AA_TRANSFER_CLASS_4"/>
    <property type="match status" value="1"/>
</dbReference>
<evidence type="ECO:0000256" key="2">
    <source>
        <dbReference type="ARBA" id="ARBA00009320"/>
    </source>
</evidence>
<protein>
    <submittedName>
        <fullName evidence="6">Aminodeoxychorismate lyase</fullName>
        <ecNumber evidence="6">4.1.3.38</ecNumber>
    </submittedName>
</protein>
<dbReference type="NCBIfam" id="NF005800">
    <property type="entry name" value="PRK07650.1"/>
    <property type="match status" value="1"/>
</dbReference>
<dbReference type="InterPro" id="IPR050571">
    <property type="entry name" value="Class-IV_PLP-Dep_Aminotrnsfr"/>
</dbReference>
<organism evidence="6 7">
    <name type="scientific">Solibacillus merdavium</name>
    <dbReference type="NCBI Taxonomy" id="2762218"/>
    <lineage>
        <taxon>Bacteria</taxon>
        <taxon>Bacillati</taxon>
        <taxon>Bacillota</taxon>
        <taxon>Bacilli</taxon>
        <taxon>Bacillales</taxon>
        <taxon>Caryophanaceae</taxon>
        <taxon>Solibacillus</taxon>
    </lineage>
</organism>
<keyword evidence="3 5" id="KW-0663">Pyridoxal phosphate</keyword>
<dbReference type="EMBL" id="JACSPW010000024">
    <property type="protein sequence ID" value="MBD8034824.1"/>
    <property type="molecule type" value="Genomic_DNA"/>
</dbReference>
<dbReference type="Pfam" id="PF01063">
    <property type="entry name" value="Aminotran_4"/>
    <property type="match status" value="1"/>
</dbReference>
<dbReference type="PANTHER" id="PTHR42743">
    <property type="entry name" value="AMINO-ACID AMINOTRANSFERASE"/>
    <property type="match status" value="1"/>
</dbReference>
<dbReference type="GO" id="GO:0008696">
    <property type="term" value="F:4-amino-4-deoxychorismate lyase activity"/>
    <property type="evidence" value="ECO:0007669"/>
    <property type="project" value="UniProtKB-EC"/>
</dbReference>
<gene>
    <name evidence="6" type="primary">pabC</name>
    <name evidence="6" type="ORF">H9632_17310</name>
</gene>
<evidence type="ECO:0000313" key="7">
    <source>
        <dbReference type="Proteomes" id="UP000600565"/>
    </source>
</evidence>
<dbReference type="InterPro" id="IPR001544">
    <property type="entry name" value="Aminotrans_IV"/>
</dbReference>
<comment type="caution">
    <text evidence="6">The sequence shown here is derived from an EMBL/GenBank/DDBJ whole genome shotgun (WGS) entry which is preliminary data.</text>
</comment>
<keyword evidence="6" id="KW-0456">Lyase</keyword>
<proteinExistence type="inferred from homology"/>
<evidence type="ECO:0000256" key="4">
    <source>
        <dbReference type="RuleBase" id="RU004106"/>
    </source>
</evidence>
<dbReference type="RefSeq" id="WP_191705310.1">
    <property type="nucleotide sequence ID" value="NZ_JACSPW010000024.1"/>
</dbReference>